<dbReference type="InterPro" id="IPR052901">
    <property type="entry name" value="Bact_TGase-like"/>
</dbReference>
<evidence type="ECO:0000313" key="4">
    <source>
        <dbReference type="Proteomes" id="UP000682111"/>
    </source>
</evidence>
<feature type="transmembrane region" description="Helical" evidence="1">
    <location>
        <begin position="620"/>
        <end position="638"/>
    </location>
</feature>
<dbReference type="InterPro" id="IPR025403">
    <property type="entry name" value="TgpA-like_C"/>
</dbReference>
<evidence type="ECO:0000256" key="1">
    <source>
        <dbReference type="SAM" id="Phobius"/>
    </source>
</evidence>
<dbReference type="InterPro" id="IPR038765">
    <property type="entry name" value="Papain-like_cys_pep_sf"/>
</dbReference>
<dbReference type="Pfam" id="PF11992">
    <property type="entry name" value="TgpA_N"/>
    <property type="match status" value="1"/>
</dbReference>
<proteinExistence type="predicted"/>
<dbReference type="Proteomes" id="UP000682111">
    <property type="component" value="Unassembled WGS sequence"/>
</dbReference>
<organism evidence="3 4">
    <name type="scientific">Robertmurraya siralis</name>
    <dbReference type="NCBI Taxonomy" id="77777"/>
    <lineage>
        <taxon>Bacteria</taxon>
        <taxon>Bacillati</taxon>
        <taxon>Bacillota</taxon>
        <taxon>Bacilli</taxon>
        <taxon>Bacillales</taxon>
        <taxon>Bacillaceae</taxon>
        <taxon>Robertmurraya</taxon>
    </lineage>
</organism>
<accession>A0A919WLH3</accession>
<feature type="transmembrane region" description="Helical" evidence="1">
    <location>
        <begin position="9"/>
        <end position="27"/>
    </location>
</feature>
<dbReference type="InterPro" id="IPR002931">
    <property type="entry name" value="Transglutaminase-like"/>
</dbReference>
<dbReference type="InterPro" id="IPR021878">
    <property type="entry name" value="TgpA_N"/>
</dbReference>
<feature type="domain" description="Transglutaminase-like" evidence="2">
    <location>
        <begin position="479"/>
        <end position="554"/>
    </location>
</feature>
<dbReference type="Pfam" id="PF13559">
    <property type="entry name" value="DUF4129"/>
    <property type="match status" value="1"/>
</dbReference>
<sequence>MNGGKLQSNILNMWLYICGFLLLWEWLRPLKQLTDTANLTVFIIFLVISLVLAYFKVNIFVRNGIKLLYVLYTINLLYFEDSFFKLKWFFYVTDSVIENMRAVFQGSWVSLTDDFRSILFFILLGLMAYLLRYWLISRRQIFVFFFMTLLYITVLDTFTPYEAEFAIVRTIVIGFALMGILTFYRILDRENLQMPAAFARKWLIPLVGMVCVSIIIGYAAPKASPIWPDPVPYIKSYSQDNREDGNGSGGIRKVGYGMDDSTLGGPFMPDDTVVYETEVDHRQYWKVETKDVYTGKGWVIAEENGEKIAFAQGEEFPISNYTDEEMTVDERTATIRPFLQYPHIIYPLGLKVVENDIGHSYEVDLSLEKISGADLGNLPGIGQYTVEYESPRFSIRGMMSTVDQNHPLLTEDFLARYTQLPDELPERVRDLALELTQDKENWYEKAKAIEDYFGRVDFQYDQKDVAVPGRNEDYVDQFLFETQKGYCDNFSTSMVVMLRSIGIPARWVKGYTEGDFRGMTDSGKRLYVITNNNAHSWVEVFFPEVGWVPFEPTKGFSNNAQFTFDLDSEQPGQQDDVLEAPEAPEVDKPEETDAPEQSAQTSFSWKDTFDKTTQFLRTNWLWFAAAIAVLTLTTYILYKTRLKWLPYFLIFRYRRRKNDEDFPEAYIALLTQLNRYGLKRNQEQTLREYARYVDHYFSSGEMSALTSTYEQYLYKGKLQEGSWENTKELWENLIKKTIA</sequence>
<keyword evidence="1" id="KW-0812">Transmembrane</keyword>
<comment type="caution">
    <text evidence="3">The sequence shown here is derived from an EMBL/GenBank/DDBJ whole genome shotgun (WGS) entry which is preliminary data.</text>
</comment>
<dbReference type="Gene3D" id="3.10.620.30">
    <property type="match status" value="1"/>
</dbReference>
<dbReference type="SUPFAM" id="SSF54001">
    <property type="entry name" value="Cysteine proteinases"/>
    <property type="match status" value="1"/>
</dbReference>
<feature type="transmembrane region" description="Helical" evidence="1">
    <location>
        <begin position="39"/>
        <end position="55"/>
    </location>
</feature>
<feature type="transmembrane region" description="Helical" evidence="1">
    <location>
        <begin position="167"/>
        <end position="187"/>
    </location>
</feature>
<dbReference type="RefSeq" id="WP_212934296.1">
    <property type="nucleotide sequence ID" value="NZ_BORC01000009.1"/>
</dbReference>
<feature type="transmembrane region" description="Helical" evidence="1">
    <location>
        <begin position="117"/>
        <end position="135"/>
    </location>
</feature>
<gene>
    <name evidence="3" type="primary">yebA</name>
    <name evidence="3" type="ORF">J27TS8_38940</name>
</gene>
<feature type="transmembrane region" description="Helical" evidence="1">
    <location>
        <begin position="199"/>
        <end position="220"/>
    </location>
</feature>
<keyword evidence="1" id="KW-0472">Membrane</keyword>
<dbReference type="SMART" id="SM00460">
    <property type="entry name" value="TGc"/>
    <property type="match status" value="1"/>
</dbReference>
<dbReference type="Pfam" id="PF01841">
    <property type="entry name" value="Transglut_core"/>
    <property type="match status" value="1"/>
</dbReference>
<keyword evidence="4" id="KW-1185">Reference proteome</keyword>
<dbReference type="AlphaFoldDB" id="A0A919WLH3"/>
<feature type="transmembrane region" description="Helical" evidence="1">
    <location>
        <begin position="142"/>
        <end position="161"/>
    </location>
</feature>
<dbReference type="PANTHER" id="PTHR42736">
    <property type="entry name" value="PROTEIN-GLUTAMINE GAMMA-GLUTAMYLTRANSFERASE"/>
    <property type="match status" value="1"/>
</dbReference>
<dbReference type="PANTHER" id="PTHR42736:SF1">
    <property type="entry name" value="PROTEIN-GLUTAMINE GAMMA-GLUTAMYLTRANSFERASE"/>
    <property type="match status" value="1"/>
</dbReference>
<name>A0A919WLH3_9BACI</name>
<evidence type="ECO:0000313" key="3">
    <source>
        <dbReference type="EMBL" id="GIN63901.1"/>
    </source>
</evidence>
<protein>
    <recommendedName>
        <fullName evidence="2">Transglutaminase-like domain-containing protein</fullName>
    </recommendedName>
</protein>
<reference evidence="3" key="1">
    <citation type="submission" date="2021-03" db="EMBL/GenBank/DDBJ databases">
        <title>Antimicrobial resistance genes in bacteria isolated from Japanese honey, and their potential for conferring macrolide and lincosamide resistance in the American foulbrood pathogen Paenibacillus larvae.</title>
        <authorList>
            <person name="Okamoto M."/>
            <person name="Kumagai M."/>
            <person name="Kanamori H."/>
            <person name="Takamatsu D."/>
        </authorList>
    </citation>
    <scope>NUCLEOTIDE SEQUENCE</scope>
    <source>
        <strain evidence="3">J27TS8</strain>
    </source>
</reference>
<evidence type="ECO:0000259" key="2">
    <source>
        <dbReference type="SMART" id="SM00460"/>
    </source>
</evidence>
<keyword evidence="1" id="KW-1133">Transmembrane helix</keyword>
<dbReference type="EMBL" id="BORC01000009">
    <property type="protein sequence ID" value="GIN63901.1"/>
    <property type="molecule type" value="Genomic_DNA"/>
</dbReference>